<dbReference type="SUPFAM" id="SSF50677">
    <property type="entry name" value="ValRS/IleRS/LeuRS editing domain"/>
    <property type="match status" value="1"/>
</dbReference>
<dbReference type="InterPro" id="IPR014729">
    <property type="entry name" value="Rossmann-like_a/b/a_fold"/>
</dbReference>
<feature type="domain" description="Aminoacyl-tRNA synthetase class Ia" evidence="16">
    <location>
        <begin position="19"/>
        <end position="643"/>
    </location>
</feature>
<evidence type="ECO:0000256" key="10">
    <source>
        <dbReference type="ARBA" id="ARBA00022840"/>
    </source>
</evidence>
<proteinExistence type="inferred from homology"/>
<dbReference type="HAMAP" id="MF_02003">
    <property type="entry name" value="Ile_tRNA_synth_type2"/>
    <property type="match status" value="1"/>
</dbReference>
<comment type="subunit">
    <text evidence="4 15">Monomer.</text>
</comment>
<evidence type="ECO:0000256" key="15">
    <source>
        <dbReference type="HAMAP-Rule" id="MF_02003"/>
    </source>
</evidence>
<dbReference type="CDD" id="cd07961">
    <property type="entry name" value="Anticodon_Ia_Ile_ABEc"/>
    <property type="match status" value="1"/>
</dbReference>
<dbReference type="PANTHER" id="PTHR42780">
    <property type="entry name" value="SOLEUCYL-TRNA SYNTHETASE"/>
    <property type="match status" value="1"/>
</dbReference>
<dbReference type="InterPro" id="IPR013155">
    <property type="entry name" value="M/V/L/I-tRNA-synth_anticd-bd"/>
</dbReference>
<comment type="cofactor">
    <cofactor evidence="1 15">
        <name>Zn(2+)</name>
        <dbReference type="ChEBI" id="CHEBI:29105"/>
    </cofactor>
</comment>
<dbReference type="PRINTS" id="PR00984">
    <property type="entry name" value="TRNASYNTHILE"/>
</dbReference>
<keyword evidence="6 15" id="KW-0436">Ligase</keyword>
<dbReference type="SUPFAM" id="SSF52374">
    <property type="entry name" value="Nucleotidylyl transferase"/>
    <property type="match status" value="1"/>
</dbReference>
<dbReference type="GO" id="GO:0008270">
    <property type="term" value="F:zinc ion binding"/>
    <property type="evidence" value="ECO:0007669"/>
    <property type="project" value="UniProtKB-UniRule"/>
</dbReference>
<dbReference type="PANTHER" id="PTHR42780:SF1">
    <property type="entry name" value="ISOLEUCINE--TRNA LIGASE, CYTOPLASMIC"/>
    <property type="match status" value="1"/>
</dbReference>
<evidence type="ECO:0000256" key="13">
    <source>
        <dbReference type="ARBA" id="ARBA00025217"/>
    </source>
</evidence>
<dbReference type="GO" id="GO:0000049">
    <property type="term" value="F:tRNA binding"/>
    <property type="evidence" value="ECO:0007669"/>
    <property type="project" value="InterPro"/>
</dbReference>
<evidence type="ECO:0000256" key="14">
    <source>
        <dbReference type="ARBA" id="ARBA00048359"/>
    </source>
</evidence>
<comment type="similarity">
    <text evidence="3 15">Belongs to the class-I aminoacyl-tRNA synthetase family. IleS type 2 subfamily.</text>
</comment>
<keyword evidence="10 15" id="KW-0067">ATP-binding</keyword>
<dbReference type="Pfam" id="PF08264">
    <property type="entry name" value="Anticodon_1"/>
    <property type="match status" value="1"/>
</dbReference>
<evidence type="ECO:0000256" key="11">
    <source>
        <dbReference type="ARBA" id="ARBA00022917"/>
    </source>
</evidence>
<gene>
    <name evidence="15" type="primary">ileS</name>
    <name evidence="18" type="ORF">ENT43_00955</name>
</gene>
<evidence type="ECO:0000256" key="1">
    <source>
        <dbReference type="ARBA" id="ARBA00001947"/>
    </source>
</evidence>
<keyword evidence="9 15" id="KW-0862">Zinc</keyword>
<keyword evidence="8 15" id="KW-0547">Nucleotide-binding</keyword>
<dbReference type="GO" id="GO:0005524">
    <property type="term" value="F:ATP binding"/>
    <property type="evidence" value="ECO:0007669"/>
    <property type="project" value="UniProtKB-UniRule"/>
</dbReference>
<sequence>MPFKPVNPGVSFPELEKEILEFWEKEKIFKKSLEKEAPQGTYVFYEGPPTANGKPGLHHVLARAFKDVMPRYKTMCGYNVPRKAGWDTHGLPVEIEVEKRLGINGKQDIEKIKSTPEESIIEFNKLCRESVWQYKTEWETLTKRMGFWLDLENPYITYDNSYIESVWWVISQAFEKGLLYKGHKIVPYCPRCGTALSSHELAQGYKEVEEKSIYVKFKLKPDQKIGDWATDDNTYFLVWTTTPWTLPGNIALAVNKNIKYWIIDIDGKKLILSESRIAHVVLNEYKKVGEVEGLDLLDLEYIPLYDFIKPEKRAYFSVGADFVSDIDGTGIVHIAPAFGEDDYNVGKENDLPILMTLDKEGKMRPEIGKWAGQGAKESDSEIILDLEKKDLLFKTTMHKHDYPFCWRCDTALLYYAKDSWFIEMSKLKKELFENNKEIHWVPDNIKNGRFGEWLVNVKDWAISRDRYWGTPLPVWECAQCGKQKCVSSIEDLKKSNNFSNIYPKEESLDLHKPYIDQIKFDCECGGEMTRSLEVMDVWLDSGTMPFSQLHYPFENKELIDDKKFFPANYISEAVDQTRGWFYTLHAVSTILELGPCYKNVICLGHILDGKGKKMSKSKGNIIDPIEIADKHGFDAIRWFMYTNNQPGEPKLVSEESIKDQVRRFLLILWNTYSFFVTYANIKDLKPETSTLNTKNIFDRWLISQKNQTIKKVTESLSRYDIFTATRTIEDFVIELSTWYIRRNKKREDHEFMQILHNTLIDISKLLAPFTPFVSEEIYRNLTGKESVHLDSWPEFDEKLIDTALDHEMKLIRDIIEIGHSIRKEQKIKVRQPLSELRIINHELRMDLQSIISDELNVKSVNCEEVPSGGNWAVKEEGDLKIALNLEITSELKSEGNMREIVRLIQDARKEAKYAFTDRVSCYYQTNSENIKNVIGKYQEEISRQTILSSLSDGEIEYFDILKESEIDGDKIKVLLKK</sequence>
<dbReference type="Gene3D" id="1.10.730.10">
    <property type="entry name" value="Isoleucyl-tRNA Synthetase, Domain 1"/>
    <property type="match status" value="1"/>
</dbReference>
<dbReference type="FunFam" id="1.10.730.10:FF:000002">
    <property type="entry name" value="Leucine--tRNA ligase"/>
    <property type="match status" value="1"/>
</dbReference>
<evidence type="ECO:0000259" key="17">
    <source>
        <dbReference type="Pfam" id="PF08264"/>
    </source>
</evidence>
<organism evidence="18">
    <name type="scientific">candidate division CPR3 bacterium</name>
    <dbReference type="NCBI Taxonomy" id="2268181"/>
    <lineage>
        <taxon>Bacteria</taxon>
        <taxon>Bacteria division CPR3</taxon>
    </lineage>
</organism>
<feature type="short sequence motif" description="'HIGH' region" evidence="15">
    <location>
        <begin position="49"/>
        <end position="59"/>
    </location>
</feature>
<keyword evidence="7 15" id="KW-0479">Metal-binding</keyword>
<evidence type="ECO:0000256" key="4">
    <source>
        <dbReference type="ARBA" id="ARBA00011245"/>
    </source>
</evidence>
<dbReference type="GO" id="GO:0005737">
    <property type="term" value="C:cytoplasm"/>
    <property type="evidence" value="ECO:0007669"/>
    <property type="project" value="UniProtKB-SubCell"/>
</dbReference>
<dbReference type="NCBIfam" id="TIGR00392">
    <property type="entry name" value="ileS"/>
    <property type="match status" value="1"/>
</dbReference>
<dbReference type="InterPro" id="IPR023586">
    <property type="entry name" value="Ile-tRNA-ligase_type2"/>
</dbReference>
<evidence type="ECO:0000259" key="16">
    <source>
        <dbReference type="Pfam" id="PF00133"/>
    </source>
</evidence>
<comment type="catalytic activity">
    <reaction evidence="14 15">
        <text>tRNA(Ile) + L-isoleucine + ATP = L-isoleucyl-tRNA(Ile) + AMP + diphosphate</text>
        <dbReference type="Rhea" id="RHEA:11060"/>
        <dbReference type="Rhea" id="RHEA-COMP:9666"/>
        <dbReference type="Rhea" id="RHEA-COMP:9695"/>
        <dbReference type="ChEBI" id="CHEBI:30616"/>
        <dbReference type="ChEBI" id="CHEBI:33019"/>
        <dbReference type="ChEBI" id="CHEBI:58045"/>
        <dbReference type="ChEBI" id="CHEBI:78442"/>
        <dbReference type="ChEBI" id="CHEBI:78528"/>
        <dbReference type="ChEBI" id="CHEBI:456215"/>
        <dbReference type="EC" id="6.1.1.5"/>
    </reaction>
</comment>
<dbReference type="AlphaFoldDB" id="A0A7C4M2J7"/>
<dbReference type="InterPro" id="IPR009008">
    <property type="entry name" value="Val/Leu/Ile-tRNA-synth_edit"/>
</dbReference>
<evidence type="ECO:0000256" key="7">
    <source>
        <dbReference type="ARBA" id="ARBA00022723"/>
    </source>
</evidence>
<dbReference type="InterPro" id="IPR009080">
    <property type="entry name" value="tRNAsynth_Ia_anticodon-bd"/>
</dbReference>
<dbReference type="SUPFAM" id="SSF47323">
    <property type="entry name" value="Anticodon-binding domain of a subclass of class I aminoacyl-tRNA synthetases"/>
    <property type="match status" value="1"/>
</dbReference>
<dbReference type="Pfam" id="PF00133">
    <property type="entry name" value="tRNA-synt_1"/>
    <property type="match status" value="1"/>
</dbReference>
<comment type="function">
    <text evidence="13 15">Catalyzes the attachment of isoleucine to tRNA(Ile). As IleRS can inadvertently accommodate and process structurally similar amino acids such as valine, to avoid such errors it has two additional distinct tRNA(Ile)-dependent editing activities. One activity is designated as 'pretransfer' editing and involves the hydrolysis of activated Val-AMP. The other activity is designated 'posttransfer' editing and involves deacylation of mischarged Val-tRNA(Ile).</text>
</comment>
<dbReference type="GO" id="GO:0006428">
    <property type="term" value="P:isoleucyl-tRNA aminoacylation"/>
    <property type="evidence" value="ECO:0007669"/>
    <property type="project" value="UniProtKB-UniRule"/>
</dbReference>
<dbReference type="EMBL" id="DSYQ01000003">
    <property type="protein sequence ID" value="HGT70813.1"/>
    <property type="molecule type" value="Genomic_DNA"/>
</dbReference>
<dbReference type="Gene3D" id="3.40.50.620">
    <property type="entry name" value="HUPs"/>
    <property type="match status" value="2"/>
</dbReference>
<dbReference type="GO" id="GO:0002161">
    <property type="term" value="F:aminoacyl-tRNA deacylase activity"/>
    <property type="evidence" value="ECO:0007669"/>
    <property type="project" value="InterPro"/>
</dbReference>
<feature type="binding site" evidence="15">
    <location>
        <position position="616"/>
    </location>
    <ligand>
        <name>ATP</name>
        <dbReference type="ChEBI" id="CHEBI:30616"/>
    </ligand>
</feature>
<comment type="caution">
    <text evidence="18">The sequence shown here is derived from an EMBL/GenBank/DDBJ whole genome shotgun (WGS) entry which is preliminary data.</text>
</comment>
<dbReference type="InterPro" id="IPR002301">
    <property type="entry name" value="Ile-tRNA-ligase"/>
</dbReference>
<evidence type="ECO:0000256" key="9">
    <source>
        <dbReference type="ARBA" id="ARBA00022833"/>
    </source>
</evidence>
<evidence type="ECO:0000256" key="6">
    <source>
        <dbReference type="ARBA" id="ARBA00022598"/>
    </source>
</evidence>
<dbReference type="GO" id="GO:0004822">
    <property type="term" value="F:isoleucine-tRNA ligase activity"/>
    <property type="evidence" value="ECO:0007669"/>
    <property type="project" value="UniProtKB-UniRule"/>
</dbReference>
<evidence type="ECO:0000313" key="18">
    <source>
        <dbReference type="EMBL" id="HGT70813.1"/>
    </source>
</evidence>
<dbReference type="FunFam" id="3.40.50.620:FF:000075">
    <property type="entry name" value="Isoleucine--tRNA ligase"/>
    <property type="match status" value="1"/>
</dbReference>
<keyword evidence="11 15" id="KW-0648">Protein biosynthesis</keyword>
<dbReference type="Pfam" id="PF19302">
    <property type="entry name" value="DUF5915"/>
    <property type="match status" value="1"/>
</dbReference>
<evidence type="ECO:0000256" key="8">
    <source>
        <dbReference type="ARBA" id="ARBA00022741"/>
    </source>
</evidence>
<dbReference type="InterPro" id="IPR002300">
    <property type="entry name" value="aa-tRNA-synth_Ia"/>
</dbReference>
<evidence type="ECO:0000256" key="5">
    <source>
        <dbReference type="ARBA" id="ARBA00022490"/>
    </source>
</evidence>
<dbReference type="CDD" id="cd00818">
    <property type="entry name" value="IleRS_core"/>
    <property type="match status" value="1"/>
</dbReference>
<protein>
    <recommendedName>
        <fullName evidence="15">Isoleucine--tRNA ligase</fullName>
        <ecNumber evidence="15">6.1.1.5</ecNumber>
    </recommendedName>
    <alternativeName>
        <fullName evidence="15">Isoleucyl-tRNA synthetase</fullName>
        <shortName evidence="15">IleRS</shortName>
    </alternativeName>
</protein>
<dbReference type="FunFam" id="3.40.50.620:FF:000063">
    <property type="entry name" value="Isoleucine--tRNA ligase"/>
    <property type="match status" value="1"/>
</dbReference>
<comment type="subcellular location">
    <subcellularLocation>
        <location evidence="2 15">Cytoplasm</location>
    </subcellularLocation>
</comment>
<dbReference type="EC" id="6.1.1.5" evidence="15"/>
<evidence type="ECO:0000256" key="2">
    <source>
        <dbReference type="ARBA" id="ARBA00004496"/>
    </source>
</evidence>
<keyword evidence="5 15" id="KW-0963">Cytoplasm</keyword>
<feature type="short sequence motif" description="'KMSKS' region" evidence="15">
    <location>
        <begin position="613"/>
        <end position="617"/>
    </location>
</feature>
<reference evidence="18" key="1">
    <citation type="journal article" date="2020" name="mSystems">
        <title>Genome- and Community-Level Interaction Insights into Carbon Utilization and Element Cycling Functions of Hydrothermarchaeota in Hydrothermal Sediment.</title>
        <authorList>
            <person name="Zhou Z."/>
            <person name="Liu Y."/>
            <person name="Xu W."/>
            <person name="Pan J."/>
            <person name="Luo Z.H."/>
            <person name="Li M."/>
        </authorList>
    </citation>
    <scope>NUCLEOTIDE SEQUENCE [LARGE SCALE GENOMIC DNA]</scope>
    <source>
        <strain evidence="18">SpSt-579</strain>
    </source>
</reference>
<comment type="domain">
    <text evidence="15">IleRS has two distinct active sites: one for aminoacylation and one for editing. The misactivated valine is translocated from the active site to the editing site, which sterically excludes the correctly activated isoleucine. The single editing site contains two valyl binding pockets, one specific for each substrate (Val-AMP or Val-tRNA(Ile)).</text>
</comment>
<dbReference type="InterPro" id="IPR033709">
    <property type="entry name" value="Anticodon_Ile_ABEc"/>
</dbReference>
<evidence type="ECO:0000256" key="12">
    <source>
        <dbReference type="ARBA" id="ARBA00023146"/>
    </source>
</evidence>
<feature type="domain" description="Methionyl/Valyl/Leucyl/Isoleucyl-tRNA synthetase anticodon-binding" evidence="17">
    <location>
        <begin position="698"/>
        <end position="834"/>
    </location>
</feature>
<accession>A0A7C4M2J7</accession>
<keyword evidence="12 15" id="KW-0030">Aminoacyl-tRNA synthetase</keyword>
<name>A0A7C4M2J7_UNCC3</name>
<evidence type="ECO:0000256" key="3">
    <source>
        <dbReference type="ARBA" id="ARBA00007078"/>
    </source>
</evidence>